<protein>
    <submittedName>
        <fullName evidence="11">Acyl-CoA dehydrogenase</fullName>
    </submittedName>
</protein>
<gene>
    <name evidence="11" type="ORF">CKO28_17605</name>
</gene>
<evidence type="ECO:0000256" key="3">
    <source>
        <dbReference type="ARBA" id="ARBA00022630"/>
    </source>
</evidence>
<comment type="cofactor">
    <cofactor evidence="1 6">
        <name>FAD</name>
        <dbReference type="ChEBI" id="CHEBI:57692"/>
    </cofactor>
</comment>
<dbReference type="RefSeq" id="WP_200342197.1">
    <property type="nucleotide sequence ID" value="NZ_NRRL01000064.1"/>
</dbReference>
<feature type="domain" description="Acyl-CoA dehydrogenase/oxidase N-terminal" evidence="9">
    <location>
        <begin position="40"/>
        <end position="156"/>
    </location>
</feature>
<dbReference type="Pfam" id="PF00441">
    <property type="entry name" value="Acyl-CoA_dh_1"/>
    <property type="match status" value="1"/>
</dbReference>
<dbReference type="Pfam" id="PF02771">
    <property type="entry name" value="Acyl-CoA_dh_N"/>
    <property type="match status" value="1"/>
</dbReference>
<feature type="domain" description="Acetyl-CoA dehydrogenase-like C-terminal" evidence="10">
    <location>
        <begin position="481"/>
        <end position="593"/>
    </location>
</feature>
<dbReference type="EMBL" id="NRRL01000064">
    <property type="protein sequence ID" value="MBK1669855.1"/>
    <property type="molecule type" value="Genomic_DNA"/>
</dbReference>
<dbReference type="InterPro" id="IPR009075">
    <property type="entry name" value="AcylCo_DH/oxidase_C"/>
</dbReference>
<dbReference type="InterPro" id="IPR009100">
    <property type="entry name" value="AcylCoA_DH/oxidase_NM_dom_sf"/>
</dbReference>
<feature type="domain" description="Acyl-CoA oxidase/dehydrogenase middle" evidence="8">
    <location>
        <begin position="162"/>
        <end position="269"/>
    </location>
</feature>
<evidence type="ECO:0000259" key="10">
    <source>
        <dbReference type="Pfam" id="PF12806"/>
    </source>
</evidence>
<evidence type="ECO:0000256" key="4">
    <source>
        <dbReference type="ARBA" id="ARBA00022827"/>
    </source>
</evidence>
<evidence type="ECO:0000313" key="11">
    <source>
        <dbReference type="EMBL" id="MBK1669855.1"/>
    </source>
</evidence>
<evidence type="ECO:0000259" key="8">
    <source>
        <dbReference type="Pfam" id="PF02770"/>
    </source>
</evidence>
<dbReference type="Pfam" id="PF02770">
    <property type="entry name" value="Acyl-CoA_dh_M"/>
    <property type="match status" value="1"/>
</dbReference>
<evidence type="ECO:0000256" key="5">
    <source>
        <dbReference type="ARBA" id="ARBA00023002"/>
    </source>
</evidence>
<evidence type="ECO:0000259" key="7">
    <source>
        <dbReference type="Pfam" id="PF00441"/>
    </source>
</evidence>
<comment type="similarity">
    <text evidence="2 6">Belongs to the acyl-CoA dehydrogenase family.</text>
</comment>
<dbReference type="Gene3D" id="1.10.540.10">
    <property type="entry name" value="Acyl-CoA dehydrogenase/oxidase, N-terminal domain"/>
    <property type="match status" value="1"/>
</dbReference>
<dbReference type="Gene3D" id="1.20.140.10">
    <property type="entry name" value="Butyryl-CoA Dehydrogenase, subunit A, domain 3"/>
    <property type="match status" value="1"/>
</dbReference>
<organism evidence="11 12">
    <name type="scientific">Rhodovibrio sodomensis</name>
    <dbReference type="NCBI Taxonomy" id="1088"/>
    <lineage>
        <taxon>Bacteria</taxon>
        <taxon>Pseudomonadati</taxon>
        <taxon>Pseudomonadota</taxon>
        <taxon>Alphaproteobacteria</taxon>
        <taxon>Rhodospirillales</taxon>
        <taxon>Rhodovibrionaceae</taxon>
        <taxon>Rhodovibrio</taxon>
    </lineage>
</organism>
<keyword evidence="12" id="KW-1185">Reference proteome</keyword>
<reference evidence="11 12" key="1">
    <citation type="journal article" date="2020" name="Microorganisms">
        <title>Osmotic Adaptation and Compatible Solute Biosynthesis of Phototrophic Bacteria as Revealed from Genome Analyses.</title>
        <authorList>
            <person name="Imhoff J.F."/>
            <person name="Rahn T."/>
            <person name="Kunzel S."/>
            <person name="Keller A."/>
            <person name="Neulinger S.C."/>
        </authorList>
    </citation>
    <scope>NUCLEOTIDE SEQUENCE [LARGE SCALE GENOMIC DNA]</scope>
    <source>
        <strain evidence="11 12">DSM 9895</strain>
    </source>
</reference>
<sequence length="597" mass="63786">MADYRAPLADLDFALRTSGGLDGLHALPAFAEVDADLVDQIVEEAGRMAAEVWAPLNRRADQEGVHLKNGVVRTAEGFKDAYRAYVDSGFNTLPFEAQWGGQGLPWTLALALMEVWHSANTSLALNPLLTIGSVELLQAHGTAKQQATYLPKLISGAWTGTMNLSEPQAGSDLGQIACKAERAHDGSYRITGQKIYITWGEHDLTENIVHMVLARLPDAPAGTKGLSLFVVPKFLPDADGNPGQRNDLRCTGVEHKMGIHACPTCTMSYGDDGGATGWLVGEENGGLSAMFTMMNNARLAVGIQGIGLAERAYQDARAYAFERTQSRDIHGGRQSVPIVRHPNIRRKLLTMRALTEGSRALALYAGNALDRAKQADDADTRSRLQTRVDILVPVVKAWCTDRGVEVTSTAVQVLGGMGFIEEGGVAQHYRDARIAPIYEGTNGIQALDLMGRKVLRDQGNGMQALLADLRADLGGLDRSDDADLTAIRRSVARGLDQLEAATATLISLSQDDIAKSAAVADPFLELTGTVVAGALLAQQAGVAAQQMAAADGPSEQYRAKLAVARFYADNLLPRADAAAAQVRQGAASTLALDERLL</sequence>
<dbReference type="Pfam" id="PF12806">
    <property type="entry name" value="Acyl-CoA_dh_C"/>
    <property type="match status" value="1"/>
</dbReference>
<dbReference type="InterPro" id="IPR025878">
    <property type="entry name" value="Acyl-CoA_dh-like_C_dom"/>
</dbReference>
<dbReference type="InterPro" id="IPR052166">
    <property type="entry name" value="Diverse_Acyl-CoA_DH"/>
</dbReference>
<dbReference type="SUPFAM" id="SSF56645">
    <property type="entry name" value="Acyl-CoA dehydrogenase NM domain-like"/>
    <property type="match status" value="1"/>
</dbReference>
<evidence type="ECO:0000259" key="9">
    <source>
        <dbReference type="Pfam" id="PF02771"/>
    </source>
</evidence>
<evidence type="ECO:0000256" key="2">
    <source>
        <dbReference type="ARBA" id="ARBA00009347"/>
    </source>
</evidence>
<dbReference type="InterPro" id="IPR037069">
    <property type="entry name" value="AcylCoA_DH/ox_N_sf"/>
</dbReference>
<dbReference type="InterPro" id="IPR046373">
    <property type="entry name" value="Acyl-CoA_Oxase/DH_mid-dom_sf"/>
</dbReference>
<keyword evidence="4 6" id="KW-0274">FAD</keyword>
<dbReference type="InterPro" id="IPR006091">
    <property type="entry name" value="Acyl-CoA_Oxase/DH_mid-dom"/>
</dbReference>
<dbReference type="InterPro" id="IPR036250">
    <property type="entry name" value="AcylCo_DH-like_C"/>
</dbReference>
<evidence type="ECO:0000313" key="12">
    <source>
        <dbReference type="Proteomes" id="UP001296873"/>
    </source>
</evidence>
<accession>A0ABS1DHA6</accession>
<feature type="domain" description="Acyl-CoA dehydrogenase/oxidase C-terminal" evidence="7">
    <location>
        <begin position="284"/>
        <end position="449"/>
    </location>
</feature>
<evidence type="ECO:0000256" key="1">
    <source>
        <dbReference type="ARBA" id="ARBA00001974"/>
    </source>
</evidence>
<dbReference type="Proteomes" id="UP001296873">
    <property type="component" value="Unassembled WGS sequence"/>
</dbReference>
<proteinExistence type="inferred from homology"/>
<evidence type="ECO:0000256" key="6">
    <source>
        <dbReference type="RuleBase" id="RU362125"/>
    </source>
</evidence>
<dbReference type="PANTHER" id="PTHR42803">
    <property type="entry name" value="ACYL-COA DEHYDROGENASE"/>
    <property type="match status" value="1"/>
</dbReference>
<dbReference type="PANTHER" id="PTHR42803:SF1">
    <property type="entry name" value="BROAD-SPECIFICITY LINEAR ACYL-COA DEHYDROGENASE FADE5"/>
    <property type="match status" value="1"/>
</dbReference>
<dbReference type="SUPFAM" id="SSF47203">
    <property type="entry name" value="Acyl-CoA dehydrogenase C-terminal domain-like"/>
    <property type="match status" value="1"/>
</dbReference>
<name>A0ABS1DHA6_9PROT</name>
<keyword evidence="5 6" id="KW-0560">Oxidoreductase</keyword>
<comment type="caution">
    <text evidence="11">The sequence shown here is derived from an EMBL/GenBank/DDBJ whole genome shotgun (WGS) entry which is preliminary data.</text>
</comment>
<keyword evidence="3 6" id="KW-0285">Flavoprotein</keyword>
<dbReference type="Gene3D" id="2.40.110.10">
    <property type="entry name" value="Butyryl-CoA Dehydrogenase, subunit A, domain 2"/>
    <property type="match status" value="1"/>
</dbReference>
<dbReference type="InterPro" id="IPR013786">
    <property type="entry name" value="AcylCoA_DH/ox_N"/>
</dbReference>